<name>A0ABD8A9W0_9EURY</name>
<feature type="region of interest" description="Disordered" evidence="1">
    <location>
        <begin position="1"/>
        <end position="26"/>
    </location>
</feature>
<keyword evidence="4" id="KW-1185">Reference proteome</keyword>
<dbReference type="Proteomes" id="UP001626603">
    <property type="component" value="Chromosome"/>
</dbReference>
<protein>
    <submittedName>
        <fullName evidence="3">Uncharacterized protein</fullName>
    </submittedName>
</protein>
<reference evidence="3 4" key="1">
    <citation type="submission" date="2023-10" db="EMBL/GenBank/DDBJ databases">
        <title>The complete genome sequence of Methanoculleus palmolei DSM 4273.</title>
        <authorList>
            <person name="Lai S.-J."/>
            <person name="You Y.-T."/>
            <person name="Chen S.-C."/>
        </authorList>
    </citation>
    <scope>NUCLEOTIDE SEQUENCE [LARGE SCALE GENOMIC DNA]</scope>
    <source>
        <strain evidence="3 4">DSM 4273</strain>
    </source>
</reference>
<accession>A0ABD8A9W0</accession>
<proteinExistence type="predicted"/>
<keyword evidence="2" id="KW-1133">Transmembrane helix</keyword>
<evidence type="ECO:0000256" key="1">
    <source>
        <dbReference type="SAM" id="MobiDB-lite"/>
    </source>
</evidence>
<evidence type="ECO:0000313" key="4">
    <source>
        <dbReference type="Proteomes" id="UP001626603"/>
    </source>
</evidence>
<gene>
    <name evidence="3" type="ORF">R6Y95_02790</name>
</gene>
<feature type="transmembrane region" description="Helical" evidence="2">
    <location>
        <begin position="154"/>
        <end position="173"/>
    </location>
</feature>
<evidence type="ECO:0000313" key="3">
    <source>
        <dbReference type="EMBL" id="WOX56272.1"/>
    </source>
</evidence>
<feature type="compositionally biased region" description="Basic residues" evidence="1">
    <location>
        <begin position="1"/>
        <end position="16"/>
    </location>
</feature>
<sequence>MHRHGGHRYAGKRHPHPGGPPLRAGDVAIPITTSAIPVRGFDNDVTEVIAIVLADRQAGVLLENGWNITSVRTGFAEEDPNREQGYIDVEFRSDELPLSFFIEVDEEEKQTGKGRCNATVRDGRPGAGPLPEYHQAAFKSRDHQRHVFERNERVMMIYSSTTIFYLYPSYAIVDMEGILD</sequence>
<evidence type="ECO:0000256" key="2">
    <source>
        <dbReference type="SAM" id="Phobius"/>
    </source>
</evidence>
<keyword evidence="2" id="KW-0812">Transmembrane</keyword>
<organism evidence="3 4">
    <name type="scientific">Methanoculleus palmolei</name>
    <dbReference type="NCBI Taxonomy" id="72612"/>
    <lineage>
        <taxon>Archaea</taxon>
        <taxon>Methanobacteriati</taxon>
        <taxon>Methanobacteriota</taxon>
        <taxon>Stenosarchaea group</taxon>
        <taxon>Methanomicrobia</taxon>
        <taxon>Methanomicrobiales</taxon>
        <taxon>Methanomicrobiaceae</taxon>
        <taxon>Methanoculleus</taxon>
    </lineage>
</organism>
<keyword evidence="2" id="KW-0472">Membrane</keyword>
<dbReference type="AlphaFoldDB" id="A0ABD8A9W0"/>
<dbReference type="EMBL" id="CP137641">
    <property type="protein sequence ID" value="WOX56272.1"/>
    <property type="molecule type" value="Genomic_DNA"/>
</dbReference>